<proteinExistence type="inferred from homology"/>
<comment type="caution">
    <text evidence="8">The sequence shown here is derived from an EMBL/GenBank/DDBJ whole genome shotgun (WGS) entry which is preliminary data.</text>
</comment>
<dbReference type="Proteomes" id="UP001595583">
    <property type="component" value="Unassembled WGS sequence"/>
</dbReference>
<dbReference type="PANTHER" id="PTHR32322:SF2">
    <property type="entry name" value="EAMA DOMAIN-CONTAINING PROTEIN"/>
    <property type="match status" value="1"/>
</dbReference>
<evidence type="ECO:0000256" key="3">
    <source>
        <dbReference type="ARBA" id="ARBA00022692"/>
    </source>
</evidence>
<keyword evidence="5 6" id="KW-0472">Membrane</keyword>
<feature type="transmembrane region" description="Helical" evidence="6">
    <location>
        <begin position="170"/>
        <end position="194"/>
    </location>
</feature>
<dbReference type="RefSeq" id="WP_378225586.1">
    <property type="nucleotide sequence ID" value="NZ_JBHRTK010000034.1"/>
</dbReference>
<keyword evidence="3 6" id="KW-0812">Transmembrane</keyword>
<gene>
    <name evidence="8" type="ORF">ACFOHJ_24135</name>
</gene>
<organism evidence="8 9">
    <name type="scientific">Aquamicrobium soli</name>
    <dbReference type="NCBI Taxonomy" id="1811518"/>
    <lineage>
        <taxon>Bacteria</taxon>
        <taxon>Pseudomonadati</taxon>
        <taxon>Pseudomonadota</taxon>
        <taxon>Alphaproteobacteria</taxon>
        <taxon>Hyphomicrobiales</taxon>
        <taxon>Phyllobacteriaceae</taxon>
        <taxon>Aquamicrobium</taxon>
    </lineage>
</organism>
<feature type="transmembrane region" description="Helical" evidence="6">
    <location>
        <begin position="260"/>
        <end position="278"/>
    </location>
</feature>
<feature type="domain" description="EamA" evidence="7">
    <location>
        <begin position="144"/>
        <end position="276"/>
    </location>
</feature>
<keyword evidence="9" id="KW-1185">Reference proteome</keyword>
<dbReference type="EMBL" id="JBHRTK010000034">
    <property type="protein sequence ID" value="MFC3209317.1"/>
    <property type="molecule type" value="Genomic_DNA"/>
</dbReference>
<feature type="domain" description="EamA" evidence="7">
    <location>
        <begin position="9"/>
        <end position="134"/>
    </location>
</feature>
<feature type="transmembrane region" description="Helical" evidence="6">
    <location>
        <begin position="206"/>
        <end position="224"/>
    </location>
</feature>
<reference evidence="9" key="1">
    <citation type="journal article" date="2019" name="Int. J. Syst. Evol. Microbiol.">
        <title>The Global Catalogue of Microorganisms (GCM) 10K type strain sequencing project: providing services to taxonomists for standard genome sequencing and annotation.</title>
        <authorList>
            <consortium name="The Broad Institute Genomics Platform"/>
            <consortium name="The Broad Institute Genome Sequencing Center for Infectious Disease"/>
            <person name="Wu L."/>
            <person name="Ma J."/>
        </authorList>
    </citation>
    <scope>NUCLEOTIDE SEQUENCE [LARGE SCALE GENOMIC DNA]</scope>
    <source>
        <strain evidence="9">KCTC 52165</strain>
    </source>
</reference>
<comment type="similarity">
    <text evidence="2">Belongs to the EamA transporter family.</text>
</comment>
<evidence type="ECO:0000256" key="1">
    <source>
        <dbReference type="ARBA" id="ARBA00004141"/>
    </source>
</evidence>
<dbReference type="InterPro" id="IPR000620">
    <property type="entry name" value="EamA_dom"/>
</dbReference>
<protein>
    <submittedName>
        <fullName evidence="8">DMT family transporter</fullName>
    </submittedName>
</protein>
<feature type="transmembrane region" description="Helical" evidence="6">
    <location>
        <begin position="33"/>
        <end position="53"/>
    </location>
</feature>
<feature type="transmembrane region" description="Helical" evidence="6">
    <location>
        <begin position="118"/>
        <end position="137"/>
    </location>
</feature>
<evidence type="ECO:0000313" key="8">
    <source>
        <dbReference type="EMBL" id="MFC3209317.1"/>
    </source>
</evidence>
<accession>A0ABV7KHS2</accession>
<dbReference type="PANTHER" id="PTHR32322">
    <property type="entry name" value="INNER MEMBRANE TRANSPORTER"/>
    <property type="match status" value="1"/>
</dbReference>
<evidence type="ECO:0000256" key="2">
    <source>
        <dbReference type="ARBA" id="ARBA00007362"/>
    </source>
</evidence>
<dbReference type="InterPro" id="IPR037185">
    <property type="entry name" value="EmrE-like"/>
</dbReference>
<sequence length="295" mass="30561">MTTRTSDLLATAMAPVIWGSTYSVTTEFLPEFSPMTVALLRALPAGLLLLLIVRQLPRGIWWARILLLGALNFSIFWSLLFVAAYRLPGGVAATVGAVQPLAVVFIAAALLGNKVRLMSVAAAIVGLGGVALLVLSPEATLDAIGVAAGLGGAVSMALGTVLTRKWQPPVSLLTFTAWQLTAGGFLLVPLALLFEPAMPVPSTANLFGLAWLGLVGAALTYVLWFRGVARIEPAAVSLLGFFSPATAVLLGWLFLGQSLAPLQVIGVLLVAGSIWIGQRAGAGHSAGRTSDLANA</sequence>
<evidence type="ECO:0000256" key="5">
    <source>
        <dbReference type="ARBA" id="ARBA00023136"/>
    </source>
</evidence>
<evidence type="ECO:0000313" key="9">
    <source>
        <dbReference type="Proteomes" id="UP001595583"/>
    </source>
</evidence>
<feature type="transmembrane region" description="Helical" evidence="6">
    <location>
        <begin position="143"/>
        <end position="163"/>
    </location>
</feature>
<feature type="transmembrane region" description="Helical" evidence="6">
    <location>
        <begin position="65"/>
        <end position="85"/>
    </location>
</feature>
<feature type="transmembrane region" description="Helical" evidence="6">
    <location>
        <begin position="91"/>
        <end position="111"/>
    </location>
</feature>
<evidence type="ECO:0000256" key="4">
    <source>
        <dbReference type="ARBA" id="ARBA00022989"/>
    </source>
</evidence>
<name>A0ABV7KHS2_9HYPH</name>
<dbReference type="Pfam" id="PF00892">
    <property type="entry name" value="EamA"/>
    <property type="match status" value="2"/>
</dbReference>
<feature type="transmembrane region" description="Helical" evidence="6">
    <location>
        <begin position="236"/>
        <end position="254"/>
    </location>
</feature>
<comment type="subcellular location">
    <subcellularLocation>
        <location evidence="1">Membrane</location>
        <topology evidence="1">Multi-pass membrane protein</topology>
    </subcellularLocation>
</comment>
<dbReference type="SUPFAM" id="SSF103481">
    <property type="entry name" value="Multidrug resistance efflux transporter EmrE"/>
    <property type="match status" value="2"/>
</dbReference>
<dbReference type="InterPro" id="IPR050638">
    <property type="entry name" value="AA-Vitamin_Transporters"/>
</dbReference>
<keyword evidence="4 6" id="KW-1133">Transmembrane helix</keyword>
<evidence type="ECO:0000259" key="7">
    <source>
        <dbReference type="Pfam" id="PF00892"/>
    </source>
</evidence>
<evidence type="ECO:0000256" key="6">
    <source>
        <dbReference type="SAM" id="Phobius"/>
    </source>
</evidence>